<accession>A0A0A9W070</accession>
<dbReference type="PANTHER" id="PTHR45913">
    <property type="entry name" value="EPM2A-INTERACTING PROTEIN 1"/>
    <property type="match status" value="1"/>
</dbReference>
<proteinExistence type="predicted"/>
<dbReference type="EMBL" id="GBHO01042385">
    <property type="protein sequence ID" value="JAG01219.1"/>
    <property type="molecule type" value="Transcribed_RNA"/>
</dbReference>
<feature type="non-terminal residue" evidence="1">
    <location>
        <position position="241"/>
    </location>
</feature>
<evidence type="ECO:0000313" key="1">
    <source>
        <dbReference type="EMBL" id="JAG01219.1"/>
    </source>
</evidence>
<dbReference type="PANTHER" id="PTHR45913:SF5">
    <property type="entry name" value="GENERAL TRANSCRIPTION FACTOR II-I REPEAT DOMAIN-CONTAINING PROTEIN 2A-LIKE PROTEIN"/>
    <property type="match status" value="1"/>
</dbReference>
<dbReference type="AlphaFoldDB" id="A0A0A9W070"/>
<feature type="non-terminal residue" evidence="1">
    <location>
        <position position="1"/>
    </location>
</feature>
<gene>
    <name evidence="1" type="primary">GTF2IRD2_1</name>
    <name evidence="1" type="ORF">CM83_90433</name>
</gene>
<reference evidence="1" key="1">
    <citation type="journal article" date="2014" name="PLoS ONE">
        <title>Transcriptome-Based Identification of ABC Transporters in the Western Tarnished Plant Bug Lygus hesperus.</title>
        <authorList>
            <person name="Hull J.J."/>
            <person name="Chaney K."/>
            <person name="Geib S.M."/>
            <person name="Fabrick J.A."/>
            <person name="Brent C.S."/>
            <person name="Walsh D."/>
            <person name="Lavine L.C."/>
        </authorList>
    </citation>
    <scope>NUCLEOTIDE SEQUENCE</scope>
</reference>
<sequence>ARELNHRKFKSLLEELNSNYGDVLLHTAVRWLSRGKVLERFYYLRHEIVLFLQQNNKVYSELENDSWWCLLAFLCDITEKLGELNRGLQGENKIISQMANKVFALEDKLNVFYEEIQSQVLVNFPMLIKAKQDGIRISSQNYETMSKYLASLSEEFKNRFQDLRKIKKCLLLVENPWQLETPTLTQLATLGFDHAKLVDEFIHFKNDTHWEAVFKEKREKKEYMEFWKLLPDDYKTVKNGA</sequence>
<organism evidence="1">
    <name type="scientific">Lygus hesperus</name>
    <name type="common">Western plant bug</name>
    <dbReference type="NCBI Taxonomy" id="30085"/>
    <lineage>
        <taxon>Eukaryota</taxon>
        <taxon>Metazoa</taxon>
        <taxon>Ecdysozoa</taxon>
        <taxon>Arthropoda</taxon>
        <taxon>Hexapoda</taxon>
        <taxon>Insecta</taxon>
        <taxon>Pterygota</taxon>
        <taxon>Neoptera</taxon>
        <taxon>Paraneoptera</taxon>
        <taxon>Hemiptera</taxon>
        <taxon>Heteroptera</taxon>
        <taxon>Panheteroptera</taxon>
        <taxon>Cimicomorpha</taxon>
        <taxon>Miridae</taxon>
        <taxon>Mirini</taxon>
        <taxon>Lygus</taxon>
    </lineage>
</organism>
<protein>
    <submittedName>
        <fullName evidence="1">General transcription factor II-I repeat domain-containing protein 2A</fullName>
    </submittedName>
</protein>
<reference evidence="1" key="2">
    <citation type="submission" date="2014-07" db="EMBL/GenBank/DDBJ databases">
        <authorList>
            <person name="Hull J."/>
        </authorList>
    </citation>
    <scope>NUCLEOTIDE SEQUENCE</scope>
</reference>
<name>A0A0A9W070_LYGHE</name>